<gene>
    <name evidence="3" type="ORF">GIW75_23490</name>
</gene>
<evidence type="ECO:0000313" key="4">
    <source>
        <dbReference type="Proteomes" id="UP000814172"/>
    </source>
</evidence>
<reference evidence="3 4" key="1">
    <citation type="submission" date="2019-11" db="EMBL/GenBank/DDBJ databases">
        <title>Epiphytic Pseudomonas syringae from cherry orchards.</title>
        <authorList>
            <person name="Hulin M.T."/>
        </authorList>
    </citation>
    <scope>NUCLEOTIDE SEQUENCE [LARGE SCALE GENOMIC DNA]</scope>
    <source>
        <strain evidence="3 4">PA-6-9F</strain>
    </source>
</reference>
<dbReference type="Pfam" id="PF03354">
    <property type="entry name" value="TerL_ATPase"/>
    <property type="match status" value="1"/>
</dbReference>
<dbReference type="EMBL" id="WKEW01000110">
    <property type="protein sequence ID" value="MCF5059899.1"/>
    <property type="molecule type" value="Genomic_DNA"/>
</dbReference>
<dbReference type="InterPro" id="IPR005021">
    <property type="entry name" value="Terminase_largesu-like"/>
</dbReference>
<accession>A0AAW5AC20</accession>
<feature type="domain" description="Terminase large subunit-like endonuclease" evidence="2">
    <location>
        <begin position="273"/>
        <end position="539"/>
    </location>
</feature>
<dbReference type="RefSeq" id="WP_220172330.1">
    <property type="nucleotide sequence ID" value="NZ_WKEB01000094.1"/>
</dbReference>
<dbReference type="GO" id="GO:0004519">
    <property type="term" value="F:endonuclease activity"/>
    <property type="evidence" value="ECO:0007669"/>
    <property type="project" value="InterPro"/>
</dbReference>
<dbReference type="Proteomes" id="UP000814172">
    <property type="component" value="Unassembled WGS sequence"/>
</dbReference>
<name>A0AAW5AC20_9PSED</name>
<organism evidence="3 4">
    <name type="scientific">Pseudomonas proteolytica</name>
    <dbReference type="NCBI Taxonomy" id="219574"/>
    <lineage>
        <taxon>Bacteria</taxon>
        <taxon>Pseudomonadati</taxon>
        <taxon>Pseudomonadota</taxon>
        <taxon>Gammaproteobacteria</taxon>
        <taxon>Pseudomonadales</taxon>
        <taxon>Pseudomonadaceae</taxon>
        <taxon>Pseudomonas</taxon>
    </lineage>
</organism>
<dbReference type="Gene3D" id="3.40.50.300">
    <property type="entry name" value="P-loop containing nucleotide triphosphate hydrolases"/>
    <property type="match status" value="1"/>
</dbReference>
<dbReference type="InterPro" id="IPR046461">
    <property type="entry name" value="TerL_ATPase"/>
</dbReference>
<evidence type="ECO:0000259" key="2">
    <source>
        <dbReference type="Pfam" id="PF20441"/>
    </source>
</evidence>
<dbReference type="PANTHER" id="PTHR41287">
    <property type="match status" value="1"/>
</dbReference>
<protein>
    <submittedName>
        <fullName evidence="3">Terminase large subunit</fullName>
    </submittedName>
</protein>
<dbReference type="InterPro" id="IPR046462">
    <property type="entry name" value="TerL_nuclease"/>
</dbReference>
<dbReference type="InterPro" id="IPR027417">
    <property type="entry name" value="P-loop_NTPase"/>
</dbReference>
<dbReference type="Pfam" id="PF20441">
    <property type="entry name" value="TerL_nuclease"/>
    <property type="match status" value="1"/>
</dbReference>
<feature type="domain" description="Terminase large subunit-like ATPase" evidence="1">
    <location>
        <begin position="70"/>
        <end position="200"/>
    </location>
</feature>
<dbReference type="PANTHER" id="PTHR41287:SF1">
    <property type="entry name" value="PROTEIN YMFN"/>
    <property type="match status" value="1"/>
</dbReference>
<proteinExistence type="predicted"/>
<evidence type="ECO:0000259" key="1">
    <source>
        <dbReference type="Pfam" id="PF03354"/>
    </source>
</evidence>
<evidence type="ECO:0000313" key="3">
    <source>
        <dbReference type="EMBL" id="MCF5059899.1"/>
    </source>
</evidence>
<dbReference type="AlphaFoldDB" id="A0AAW5AC20"/>
<comment type="caution">
    <text evidence="3">The sequence shown here is derived from an EMBL/GenBank/DDBJ whole genome shotgun (WGS) entry which is preliminary data.</text>
</comment>
<sequence length="562" mass="61365">MSEPVWSTSCPDWETKIVNRQSLVPFAPLFPEEARACMQVMGDLRIVDAPGSPLISESCAPWIDDLGSAIFGAYNADTGERLIKEFFLLISKKNAKSTIAAAIMLTVLIRNWRQSAEFIILAPTIEVANNAYAPARDMVKHDEELSALLHVQDHVRTITHRESGATLKVVAADQNTVGGKKAAVVLVDELHLFGKNPHAANMLREATGGLASRPEGFVIYLTTQSDQPPAGVFREKLMYARGVRDGTIVDPNFLPIIYEFPKRMLDAGTHRSPENFYVTNPNMGYSVSEKFLIREMSKAEEAGEAEVLGFMSKHLNVEIGLALRSDRWAGADFWAAAAIPVLTLDKLIEMSEVIAVGIDGGGLDDLLGFAAVGRDKRTRDWLVWTHAWAHPSVLERRKAEAPRFRDFEKDGNLTLSERIGDDVADVADLVEQVEASGLLDKVGCDPVGIGAIYDAMIEREIPPEKIVAISQGWKLGGAIKTAERKLAEGGMKHGGQAMMAWCVSNAKVEPRANSILITKQASGSAKIDPLMALFNAVTLISLNPEGRGNDDFMAAIRNPIIV</sequence>
<keyword evidence="4" id="KW-1185">Reference proteome</keyword>